<accession>A0AAV4LNA1</accession>
<protein>
    <submittedName>
        <fullName evidence="1">RecQ family ATP-dependent DNA helicase</fullName>
    </submittedName>
</protein>
<dbReference type="GO" id="GO:0004386">
    <property type="term" value="F:helicase activity"/>
    <property type="evidence" value="ECO:0007669"/>
    <property type="project" value="UniProtKB-KW"/>
</dbReference>
<gene>
    <name evidence="1" type="ORF">BcabD6B2_10680</name>
</gene>
<dbReference type="EMBL" id="BPLF01000001">
    <property type="protein sequence ID" value="GIX61633.1"/>
    <property type="molecule type" value="Genomic_DNA"/>
</dbReference>
<dbReference type="RefSeq" id="XP_067713704.1">
    <property type="nucleotide sequence ID" value="XM_067857603.1"/>
</dbReference>
<proteinExistence type="predicted"/>
<dbReference type="Proteomes" id="UP001497744">
    <property type="component" value="Unassembled WGS sequence"/>
</dbReference>
<name>A0AAV4LNA1_BABCB</name>
<sequence>MVHISQGVGIEYDVKSTQLPEEAELLGRSGAAYIFAAENGHYVLNEQLESARKIELQHKCFLVSTFGKALALAARNRLYVVDEGGVVQERKTKKRFIHIQMINEKDVLQVLICRSRKMLHVQLGDNVLALEAYGGQCDCEVLFGDFVEPNVFCLAYRNEGKDVTIALIAVMSGQVSLIRKDRFREAKNAKMSRALACENAFLMDCDGELSVLSYDPLYCSVVLVRRLAVVPESSAMVRLVDHERLVEVRSSETSLRVVYHTYGTEDRAEATLPLEKDAWEILAVDGAGHDIAVLLKGSGNKVVLLQFKSMSAKGECILFDNKVMVQKPKEELSSLIRMGKVTINSQLVDHIMENKLESCAIECLKSIYIPEKEAVRIIVKDTALLKVLIRHTKGDHHEMISAVRQQVSKKKCAELIEMLLHMIDNIDMFGSEQMHCYKRIVAFTNILLDAKILKMQEADMLKQEWIDRLKHLVQHCTTENHNLQSLLSFTTSLLKTRGNRNKSDKSSLIVSLPISV</sequence>
<comment type="caution">
    <text evidence="1">The sequence shown here is derived from an EMBL/GenBank/DDBJ whole genome shotgun (WGS) entry which is preliminary data.</text>
</comment>
<keyword evidence="1" id="KW-0547">Nucleotide-binding</keyword>
<keyword evidence="2" id="KW-1185">Reference proteome</keyword>
<keyword evidence="1" id="KW-0347">Helicase</keyword>
<keyword evidence="1" id="KW-0067">ATP-binding</keyword>
<dbReference type="GeneID" id="94193116"/>
<evidence type="ECO:0000313" key="2">
    <source>
        <dbReference type="Proteomes" id="UP001497744"/>
    </source>
</evidence>
<reference evidence="1 2" key="1">
    <citation type="submission" date="2021-06" db="EMBL/GenBank/DDBJ databases">
        <title>Genome sequence of Babesia caballi.</title>
        <authorList>
            <person name="Yamagishi J."/>
            <person name="Kidaka T."/>
            <person name="Ochi A."/>
        </authorList>
    </citation>
    <scope>NUCLEOTIDE SEQUENCE [LARGE SCALE GENOMIC DNA]</scope>
    <source>
        <strain evidence="1">USDA-D6B2</strain>
    </source>
</reference>
<keyword evidence="1" id="KW-0378">Hydrolase</keyword>
<evidence type="ECO:0000313" key="1">
    <source>
        <dbReference type="EMBL" id="GIX61633.1"/>
    </source>
</evidence>
<dbReference type="AlphaFoldDB" id="A0AAV4LNA1"/>
<organism evidence="1 2">
    <name type="scientific">Babesia caballi</name>
    <dbReference type="NCBI Taxonomy" id="5871"/>
    <lineage>
        <taxon>Eukaryota</taxon>
        <taxon>Sar</taxon>
        <taxon>Alveolata</taxon>
        <taxon>Apicomplexa</taxon>
        <taxon>Aconoidasida</taxon>
        <taxon>Piroplasmida</taxon>
        <taxon>Babesiidae</taxon>
        <taxon>Babesia</taxon>
    </lineage>
</organism>